<organism evidence="3 4">
    <name type="scientific">Haemaphysalis longicornis</name>
    <name type="common">Bush tick</name>
    <dbReference type="NCBI Taxonomy" id="44386"/>
    <lineage>
        <taxon>Eukaryota</taxon>
        <taxon>Metazoa</taxon>
        <taxon>Ecdysozoa</taxon>
        <taxon>Arthropoda</taxon>
        <taxon>Chelicerata</taxon>
        <taxon>Arachnida</taxon>
        <taxon>Acari</taxon>
        <taxon>Parasitiformes</taxon>
        <taxon>Ixodida</taxon>
        <taxon>Ixodoidea</taxon>
        <taxon>Ixodidae</taxon>
        <taxon>Haemaphysalinae</taxon>
        <taxon>Haemaphysalis</taxon>
    </lineage>
</organism>
<dbReference type="EMBL" id="JABSTR010000003">
    <property type="protein sequence ID" value="KAH9365735.1"/>
    <property type="molecule type" value="Genomic_DNA"/>
</dbReference>
<sequence length="337" mass="36371">MPLGGTIGATYNNSPRSAPFLEYLVICVVDIIIFSPPLLHVPSECLALVNKLIVQCELPHPRIGKLSALSTQLVLMLFEACCGVKAPVVVENPRTRDEEALNVQAAIDVLSHRVLLMSLSHIDGRDVVACDAHVVSDLMEILAGCLEVRNCASVTSSSTLSSPDSSLPVSTSEGEPQRNVCRCCNGSITGRSTPIDDSDSPYSETSCFLCNYVAARERSRRMGHGPSTLEPAHPSPIPPGHQRIDSDTASCPASSAYETAESCLDQTDAKRFAHGVGSQPGMRTYPGQRRRQGSPYWLRGSPKPEDEPTESDIDVERLKATMAEIRQRLAATDKVCA</sequence>
<feature type="region of interest" description="Disordered" evidence="1">
    <location>
        <begin position="156"/>
        <end position="177"/>
    </location>
</feature>
<proteinExistence type="predicted"/>
<gene>
    <name evidence="3" type="ORF">HPB48_009604</name>
</gene>
<evidence type="ECO:0000313" key="4">
    <source>
        <dbReference type="Proteomes" id="UP000821853"/>
    </source>
</evidence>
<dbReference type="InterPro" id="IPR026619">
    <property type="entry name" value="CEP95"/>
</dbReference>
<name>A0A9J6FSD8_HAELO</name>
<dbReference type="GO" id="GO:0000922">
    <property type="term" value="C:spindle pole"/>
    <property type="evidence" value="ECO:0007669"/>
    <property type="project" value="InterPro"/>
</dbReference>
<evidence type="ECO:0000259" key="2">
    <source>
        <dbReference type="Pfam" id="PF19016"/>
    </source>
</evidence>
<dbReference type="Proteomes" id="UP000821853">
    <property type="component" value="Unassembled WGS sequence"/>
</dbReference>
<accession>A0A9J6FSD8</accession>
<dbReference type="PANTHER" id="PTHR22545">
    <property type="entry name" value="CENTROSOMAL PROTEIN OF 95 KDA"/>
    <property type="match status" value="1"/>
</dbReference>
<keyword evidence="4" id="KW-1185">Reference proteome</keyword>
<dbReference type="OrthoDB" id="6501046at2759"/>
<dbReference type="GO" id="GO:0005813">
    <property type="term" value="C:centrosome"/>
    <property type="evidence" value="ECO:0007669"/>
    <property type="project" value="InterPro"/>
</dbReference>
<evidence type="ECO:0000256" key="1">
    <source>
        <dbReference type="SAM" id="MobiDB-lite"/>
    </source>
</evidence>
<protein>
    <recommendedName>
        <fullName evidence="2">DUF5745 domain-containing protein</fullName>
    </recommendedName>
</protein>
<feature type="domain" description="DUF5745" evidence="2">
    <location>
        <begin position="87"/>
        <end position="145"/>
    </location>
</feature>
<comment type="caution">
    <text evidence="3">The sequence shown here is derived from an EMBL/GenBank/DDBJ whole genome shotgun (WGS) entry which is preliminary data.</text>
</comment>
<dbReference type="Pfam" id="PF19016">
    <property type="entry name" value="DUF5745"/>
    <property type="match status" value="1"/>
</dbReference>
<feature type="region of interest" description="Disordered" evidence="1">
    <location>
        <begin position="273"/>
        <end position="311"/>
    </location>
</feature>
<evidence type="ECO:0000313" key="3">
    <source>
        <dbReference type="EMBL" id="KAH9365735.1"/>
    </source>
</evidence>
<dbReference type="VEuPathDB" id="VectorBase:HLOH_045783"/>
<dbReference type="AlphaFoldDB" id="A0A9J6FSD8"/>
<feature type="region of interest" description="Disordered" evidence="1">
    <location>
        <begin position="221"/>
        <end position="250"/>
    </location>
</feature>
<reference evidence="3 4" key="1">
    <citation type="journal article" date="2020" name="Cell">
        <title>Large-Scale Comparative Analyses of Tick Genomes Elucidate Their Genetic Diversity and Vector Capacities.</title>
        <authorList>
            <consortium name="Tick Genome and Microbiome Consortium (TIGMIC)"/>
            <person name="Jia N."/>
            <person name="Wang J."/>
            <person name="Shi W."/>
            <person name="Du L."/>
            <person name="Sun Y."/>
            <person name="Zhan W."/>
            <person name="Jiang J.F."/>
            <person name="Wang Q."/>
            <person name="Zhang B."/>
            <person name="Ji P."/>
            <person name="Bell-Sakyi L."/>
            <person name="Cui X.M."/>
            <person name="Yuan T.T."/>
            <person name="Jiang B.G."/>
            <person name="Yang W.F."/>
            <person name="Lam T.T."/>
            <person name="Chang Q.C."/>
            <person name="Ding S.J."/>
            <person name="Wang X.J."/>
            <person name="Zhu J.G."/>
            <person name="Ruan X.D."/>
            <person name="Zhao L."/>
            <person name="Wei J.T."/>
            <person name="Ye R.Z."/>
            <person name="Que T.C."/>
            <person name="Du C.H."/>
            <person name="Zhou Y.H."/>
            <person name="Cheng J.X."/>
            <person name="Dai P.F."/>
            <person name="Guo W.B."/>
            <person name="Han X.H."/>
            <person name="Huang E.J."/>
            <person name="Li L.F."/>
            <person name="Wei W."/>
            <person name="Gao Y.C."/>
            <person name="Liu J.Z."/>
            <person name="Shao H.Z."/>
            <person name="Wang X."/>
            <person name="Wang C.C."/>
            <person name="Yang T.C."/>
            <person name="Huo Q.B."/>
            <person name="Li W."/>
            <person name="Chen H.Y."/>
            <person name="Chen S.E."/>
            <person name="Zhou L.G."/>
            <person name="Ni X.B."/>
            <person name="Tian J.H."/>
            <person name="Sheng Y."/>
            <person name="Liu T."/>
            <person name="Pan Y.S."/>
            <person name="Xia L.Y."/>
            <person name="Li J."/>
            <person name="Zhao F."/>
            <person name="Cao W.C."/>
        </authorList>
    </citation>
    <scope>NUCLEOTIDE SEQUENCE [LARGE SCALE GENOMIC DNA]</scope>
    <source>
        <strain evidence="3">HaeL-2018</strain>
    </source>
</reference>
<feature type="compositionally biased region" description="Low complexity" evidence="1">
    <location>
        <begin position="156"/>
        <end position="172"/>
    </location>
</feature>
<dbReference type="PANTHER" id="PTHR22545:SF0">
    <property type="entry name" value="CENTROSOMAL PROTEIN OF 95 KDA"/>
    <property type="match status" value="1"/>
</dbReference>
<dbReference type="InterPro" id="IPR044039">
    <property type="entry name" value="DUF5745"/>
</dbReference>